<evidence type="ECO:0000313" key="15">
    <source>
        <dbReference type="Proteomes" id="UP000549394"/>
    </source>
</evidence>
<evidence type="ECO:0000256" key="9">
    <source>
        <dbReference type="ARBA" id="ARBA00023128"/>
    </source>
</evidence>
<evidence type="ECO:0000256" key="6">
    <source>
        <dbReference type="ARBA" id="ARBA00022660"/>
    </source>
</evidence>
<dbReference type="GO" id="GO:0005743">
    <property type="term" value="C:mitochondrial inner membrane"/>
    <property type="evidence" value="ECO:0007669"/>
    <property type="project" value="UniProtKB-SubCell"/>
</dbReference>
<evidence type="ECO:0000256" key="4">
    <source>
        <dbReference type="ARBA" id="ARBA00016394"/>
    </source>
</evidence>
<feature type="domain" description="Ribosomal protein/NADH dehydrogenase" evidence="13">
    <location>
        <begin position="22"/>
        <end position="93"/>
    </location>
</feature>
<evidence type="ECO:0000256" key="10">
    <source>
        <dbReference type="ARBA" id="ARBA00023136"/>
    </source>
</evidence>
<evidence type="ECO:0000256" key="1">
    <source>
        <dbReference type="ARBA" id="ARBA00003195"/>
    </source>
</evidence>
<dbReference type="PIRSF" id="PIRSF005822">
    <property type="entry name" value="NDUA2"/>
    <property type="match status" value="1"/>
</dbReference>
<dbReference type="PANTHER" id="PTHR12878">
    <property type="entry name" value="NADH-UBIQUINONE OXIDOREDUCTASE B8 SUBUNIT"/>
    <property type="match status" value="1"/>
</dbReference>
<dbReference type="AlphaFoldDB" id="A0A7I8VJP0"/>
<comment type="function">
    <text evidence="1">Accessory subunit of the mitochondrial membrane respiratory chain NADH dehydrogenase (Complex I), that is believed not to be involved in catalysis. Complex I functions in the transfer of electrons from NADH to the respiratory chain. The immediate electron acceptor for the enzyme is believed to be ubiquinone.</text>
</comment>
<dbReference type="Proteomes" id="UP000549394">
    <property type="component" value="Unassembled WGS sequence"/>
</dbReference>
<evidence type="ECO:0000313" key="14">
    <source>
        <dbReference type="EMBL" id="CAD5116260.1"/>
    </source>
</evidence>
<accession>A0A7I8VJP0</accession>
<dbReference type="PANTHER" id="PTHR12878:SF0">
    <property type="entry name" value="NADH DEHYDROGENASE [UBIQUINONE] 1 ALPHA SUBCOMPLEX SUBUNIT 2"/>
    <property type="match status" value="1"/>
</dbReference>
<keyword evidence="9" id="KW-0496">Mitochondrion</keyword>
<name>A0A7I8VJP0_9ANNE</name>
<dbReference type="SUPFAM" id="SSF52833">
    <property type="entry name" value="Thioredoxin-like"/>
    <property type="match status" value="1"/>
</dbReference>
<dbReference type="OrthoDB" id="10250268at2759"/>
<dbReference type="Pfam" id="PF05047">
    <property type="entry name" value="L51_S25_CI-B8"/>
    <property type="match status" value="1"/>
</dbReference>
<reference evidence="14 15" key="1">
    <citation type="submission" date="2020-08" db="EMBL/GenBank/DDBJ databases">
        <authorList>
            <person name="Hejnol A."/>
        </authorList>
    </citation>
    <scope>NUCLEOTIDE SEQUENCE [LARGE SCALE GENOMIC DNA]</scope>
</reference>
<keyword evidence="6" id="KW-0679">Respiratory chain</keyword>
<evidence type="ECO:0000256" key="3">
    <source>
        <dbReference type="ARBA" id="ARBA00008939"/>
    </source>
</evidence>
<evidence type="ECO:0000259" key="13">
    <source>
        <dbReference type="SMART" id="SM00916"/>
    </source>
</evidence>
<evidence type="ECO:0000256" key="2">
    <source>
        <dbReference type="ARBA" id="ARBA00004443"/>
    </source>
</evidence>
<gene>
    <name evidence="14" type="ORF">DGYR_LOCUS4898</name>
</gene>
<dbReference type="Gene3D" id="3.40.30.10">
    <property type="entry name" value="Glutaredoxin"/>
    <property type="match status" value="1"/>
</dbReference>
<evidence type="ECO:0000256" key="7">
    <source>
        <dbReference type="ARBA" id="ARBA00022792"/>
    </source>
</evidence>
<dbReference type="SMART" id="SM00916">
    <property type="entry name" value="L51_S25_CI-B8"/>
    <property type="match status" value="1"/>
</dbReference>
<sequence length="93" mass="10683">MAARSAYKFGQNLKELRIHLCQKSAASKGVRDFIENHYVQLKKSNPQFPILIRESRDVNPVVWARYAYGKETNATLLNKSKDEVFDIVQSLAK</sequence>
<organism evidence="14 15">
    <name type="scientific">Dimorphilus gyrociliatus</name>
    <dbReference type="NCBI Taxonomy" id="2664684"/>
    <lineage>
        <taxon>Eukaryota</taxon>
        <taxon>Metazoa</taxon>
        <taxon>Spiralia</taxon>
        <taxon>Lophotrochozoa</taxon>
        <taxon>Annelida</taxon>
        <taxon>Polychaeta</taxon>
        <taxon>Polychaeta incertae sedis</taxon>
        <taxon>Dinophilidae</taxon>
        <taxon>Dimorphilus</taxon>
    </lineage>
</organism>
<proteinExistence type="inferred from homology"/>
<evidence type="ECO:0000256" key="8">
    <source>
        <dbReference type="ARBA" id="ARBA00022982"/>
    </source>
</evidence>
<dbReference type="InterPro" id="IPR036249">
    <property type="entry name" value="Thioredoxin-like_sf"/>
</dbReference>
<keyword evidence="10" id="KW-0472">Membrane</keyword>
<dbReference type="EMBL" id="CAJFCJ010000006">
    <property type="protein sequence ID" value="CAD5116260.1"/>
    <property type="molecule type" value="Genomic_DNA"/>
</dbReference>
<comment type="similarity">
    <text evidence="3">Belongs to the complex I NDUFA2 subunit family.</text>
</comment>
<keyword evidence="8" id="KW-0249">Electron transport</keyword>
<dbReference type="InterPro" id="IPR016464">
    <property type="entry name" value="NADH_Ub_cplx-1_asu_su-2"/>
</dbReference>
<comment type="subcellular location">
    <subcellularLocation>
        <location evidence="2">Mitochondrion inner membrane</location>
        <topology evidence="2">Peripheral membrane protein</topology>
        <orientation evidence="2">Matrix side</orientation>
    </subcellularLocation>
</comment>
<evidence type="ECO:0000256" key="11">
    <source>
        <dbReference type="ARBA" id="ARBA00031441"/>
    </source>
</evidence>
<dbReference type="InterPro" id="IPR007741">
    <property type="entry name" value="Ribosomal_mL43/mS25/NADH_DH"/>
</dbReference>
<protein>
    <recommendedName>
        <fullName evidence="4">NADH dehydrogenase [ubiquinone] 1 alpha subcomplex subunit 2</fullName>
    </recommendedName>
    <alternativeName>
        <fullName evidence="11">Complex I-B8</fullName>
    </alternativeName>
    <alternativeName>
        <fullName evidence="12">NADH-ubiquinone oxidoreductase B8 subunit</fullName>
    </alternativeName>
</protein>
<comment type="caution">
    <text evidence="14">The sequence shown here is derived from an EMBL/GenBank/DDBJ whole genome shotgun (WGS) entry which is preliminary data.</text>
</comment>
<keyword evidence="15" id="KW-1185">Reference proteome</keyword>
<keyword evidence="5" id="KW-0813">Transport</keyword>
<evidence type="ECO:0000256" key="12">
    <source>
        <dbReference type="ARBA" id="ARBA00032513"/>
    </source>
</evidence>
<evidence type="ECO:0000256" key="5">
    <source>
        <dbReference type="ARBA" id="ARBA00022448"/>
    </source>
</evidence>
<keyword evidence="7" id="KW-0999">Mitochondrion inner membrane</keyword>